<protein>
    <submittedName>
        <fullName evidence="1">Uncharacterized protein</fullName>
    </submittedName>
</protein>
<gene>
    <name evidence="1" type="ORF">DILT_LOCUS385</name>
</gene>
<proteinExistence type="predicted"/>
<sequence length="88" mass="9936">MTHLATFGGETVSKFADQGFAGLLSDEITYKLTFYGRQQAKQTFIGSSLYELVLGKSSIICSYTVCNAVFYNKWNVDRKRDFTFPKGK</sequence>
<accession>A0A3P6P6D6</accession>
<dbReference type="EMBL" id="UYRU01001542">
    <property type="protein sequence ID" value="VDK31982.1"/>
    <property type="molecule type" value="Genomic_DNA"/>
</dbReference>
<evidence type="ECO:0000313" key="1">
    <source>
        <dbReference type="EMBL" id="VDK31982.1"/>
    </source>
</evidence>
<organism evidence="1 2">
    <name type="scientific">Dibothriocephalus latus</name>
    <name type="common">Fish tapeworm</name>
    <name type="synonym">Diphyllobothrium latum</name>
    <dbReference type="NCBI Taxonomy" id="60516"/>
    <lineage>
        <taxon>Eukaryota</taxon>
        <taxon>Metazoa</taxon>
        <taxon>Spiralia</taxon>
        <taxon>Lophotrochozoa</taxon>
        <taxon>Platyhelminthes</taxon>
        <taxon>Cestoda</taxon>
        <taxon>Eucestoda</taxon>
        <taxon>Diphyllobothriidea</taxon>
        <taxon>Diphyllobothriidae</taxon>
        <taxon>Dibothriocephalus</taxon>
    </lineage>
</organism>
<evidence type="ECO:0000313" key="2">
    <source>
        <dbReference type="Proteomes" id="UP000281553"/>
    </source>
</evidence>
<reference evidence="1 2" key="1">
    <citation type="submission" date="2018-11" db="EMBL/GenBank/DDBJ databases">
        <authorList>
            <consortium name="Pathogen Informatics"/>
        </authorList>
    </citation>
    <scope>NUCLEOTIDE SEQUENCE [LARGE SCALE GENOMIC DNA]</scope>
</reference>
<keyword evidence="2" id="KW-1185">Reference proteome</keyword>
<dbReference type="OrthoDB" id="6301042at2759"/>
<name>A0A3P6P6D6_DIBLA</name>
<dbReference type="AlphaFoldDB" id="A0A3P6P6D6"/>
<dbReference type="Proteomes" id="UP000281553">
    <property type="component" value="Unassembled WGS sequence"/>
</dbReference>